<dbReference type="AlphaFoldDB" id="A0A914V948"/>
<feature type="domain" description="ATPase AAA-type core" evidence="1">
    <location>
        <begin position="125"/>
        <end position="175"/>
    </location>
</feature>
<sequence length="176" mass="19037">ADRSDALRTLLPDDVAGRLDVEAAAKRCDGFVVGDLCRVVRRALLQTTVRGDNVLTDEHLLAAVDASRPVGQRSVQRVDNGDAGRNWDEVGGMTEVRLVLTQVLLWPLQYPTLFSSCPIRVSRGVLLHGPSGCGKTLIAGVIAAQSKLNFIAVKGPELLSKYIGASEQSVRETFER</sequence>
<evidence type="ECO:0000313" key="3">
    <source>
        <dbReference type="WBParaSite" id="PSAMB.scaffold16805size1257.g37043.t1"/>
    </source>
</evidence>
<dbReference type="GO" id="GO:0005778">
    <property type="term" value="C:peroxisomal membrane"/>
    <property type="evidence" value="ECO:0007669"/>
    <property type="project" value="TreeGrafter"/>
</dbReference>
<dbReference type="InterPro" id="IPR027417">
    <property type="entry name" value="P-loop_NTPase"/>
</dbReference>
<protein>
    <submittedName>
        <fullName evidence="3">ATPase AAA-type core domain-containing protein</fullName>
    </submittedName>
</protein>
<reference evidence="3" key="1">
    <citation type="submission" date="2022-11" db="UniProtKB">
        <authorList>
            <consortium name="WormBaseParasite"/>
        </authorList>
    </citation>
    <scope>IDENTIFICATION</scope>
</reference>
<dbReference type="Proteomes" id="UP000887566">
    <property type="component" value="Unplaced"/>
</dbReference>
<dbReference type="InterPro" id="IPR003959">
    <property type="entry name" value="ATPase_AAA_core"/>
</dbReference>
<dbReference type="WBParaSite" id="PSAMB.scaffold16805size1257.g37043.t1">
    <property type="protein sequence ID" value="PSAMB.scaffold16805size1257.g37043.t1"/>
    <property type="gene ID" value="PSAMB.scaffold16805size1257.g37043"/>
</dbReference>
<dbReference type="Gene3D" id="3.40.50.300">
    <property type="entry name" value="P-loop containing nucleotide triphosphate hydrolases"/>
    <property type="match status" value="1"/>
</dbReference>
<dbReference type="GO" id="GO:0005829">
    <property type="term" value="C:cytosol"/>
    <property type="evidence" value="ECO:0007669"/>
    <property type="project" value="TreeGrafter"/>
</dbReference>
<name>A0A914V948_9BILA</name>
<evidence type="ECO:0000259" key="1">
    <source>
        <dbReference type="Pfam" id="PF00004"/>
    </source>
</evidence>
<keyword evidence="2" id="KW-1185">Reference proteome</keyword>
<evidence type="ECO:0000313" key="2">
    <source>
        <dbReference type="Proteomes" id="UP000887566"/>
    </source>
</evidence>
<proteinExistence type="predicted"/>
<dbReference type="Gene3D" id="1.10.8.60">
    <property type="match status" value="1"/>
</dbReference>
<dbReference type="GO" id="GO:0005524">
    <property type="term" value="F:ATP binding"/>
    <property type="evidence" value="ECO:0007669"/>
    <property type="project" value="InterPro"/>
</dbReference>
<dbReference type="PANTHER" id="PTHR23077:SF12">
    <property type="entry name" value="PEROXISOMAL ATPASE PEX1"/>
    <property type="match status" value="1"/>
</dbReference>
<organism evidence="2 3">
    <name type="scientific">Plectus sambesii</name>
    <dbReference type="NCBI Taxonomy" id="2011161"/>
    <lineage>
        <taxon>Eukaryota</taxon>
        <taxon>Metazoa</taxon>
        <taxon>Ecdysozoa</taxon>
        <taxon>Nematoda</taxon>
        <taxon>Chromadorea</taxon>
        <taxon>Plectida</taxon>
        <taxon>Plectina</taxon>
        <taxon>Plectoidea</taxon>
        <taxon>Plectidae</taxon>
        <taxon>Plectus</taxon>
    </lineage>
</organism>
<dbReference type="GO" id="GO:0016887">
    <property type="term" value="F:ATP hydrolysis activity"/>
    <property type="evidence" value="ECO:0007669"/>
    <property type="project" value="InterPro"/>
</dbReference>
<dbReference type="SUPFAM" id="SSF52540">
    <property type="entry name" value="P-loop containing nucleoside triphosphate hydrolases"/>
    <property type="match status" value="1"/>
</dbReference>
<accession>A0A914V948</accession>
<dbReference type="GO" id="GO:0016558">
    <property type="term" value="P:protein import into peroxisome matrix"/>
    <property type="evidence" value="ECO:0007669"/>
    <property type="project" value="TreeGrafter"/>
</dbReference>
<dbReference type="PANTHER" id="PTHR23077">
    <property type="entry name" value="AAA-FAMILY ATPASE"/>
    <property type="match status" value="1"/>
</dbReference>
<dbReference type="InterPro" id="IPR050168">
    <property type="entry name" value="AAA_ATPase_domain"/>
</dbReference>
<dbReference type="Pfam" id="PF00004">
    <property type="entry name" value="AAA"/>
    <property type="match status" value="1"/>
</dbReference>